<evidence type="ECO:0000313" key="4">
    <source>
        <dbReference type="Proteomes" id="UP000002217"/>
    </source>
</evidence>
<sequence>MTGAASLTGIIKSFIELEGPVTFARFMEMALYYPELGYYASVREKIGRKGDYYTSSDVHALFAGMIARQAAQMWAILGHPPVWQFIEYGAGKGKLAYDFLNQLQQQYPDCYAALTYWIIDVSPDFREKQQAILSGLNLPPGKVSWADSPAQILELQGNRITGCIFSNELIDAFPVHRVRMREDGLKEIYVDYRDNRFVEVEGLLSEKLLQDYFAKQRVALKTGQTAEVNLAAIKWLKNQAECLEKGYIITIDYGLTSDNLYNRARFDGTLRCFRRHTLNDDPYQYIGEQDITANVNFSALEIWGKEAGLNMAGLVTQSDFLLNAGILDILKTSDDYSFNEKKLHTTLAIKQLIMPEGMGRYFKVLIQHKGLPAEPELIGLRKLSIR</sequence>
<evidence type="ECO:0008006" key="5">
    <source>
        <dbReference type="Google" id="ProtNLM"/>
    </source>
</evidence>
<protein>
    <recommendedName>
        <fullName evidence="5">SAM-dependent methyltransferase</fullName>
    </recommendedName>
</protein>
<evidence type="ECO:0000313" key="3">
    <source>
        <dbReference type="EMBL" id="ACV62506.1"/>
    </source>
</evidence>
<dbReference type="HOGENOM" id="CLU_024840_1_1_9"/>
<dbReference type="KEGG" id="dae:Dtox_1649"/>
<dbReference type="OrthoDB" id="9794208at2"/>
<gene>
    <name evidence="3" type="ordered locus">Dtox_1649</name>
</gene>
<proteinExistence type="predicted"/>
<reference evidence="3 4" key="1">
    <citation type="journal article" date="2009" name="Stand. Genomic Sci.">
        <title>Complete genome sequence of Desulfotomaculum acetoxidans type strain (5575).</title>
        <authorList>
            <person name="Spring S."/>
            <person name="Lapidus A."/>
            <person name="Schroder M."/>
            <person name="Gleim D."/>
            <person name="Sims D."/>
            <person name="Meincke L."/>
            <person name="Glavina Del Rio T."/>
            <person name="Tice H."/>
            <person name="Copeland A."/>
            <person name="Cheng J.F."/>
            <person name="Lucas S."/>
            <person name="Chen F."/>
            <person name="Nolan M."/>
            <person name="Bruce D."/>
            <person name="Goodwin L."/>
            <person name="Pitluck S."/>
            <person name="Ivanova N."/>
            <person name="Mavromatis K."/>
            <person name="Mikhailova N."/>
            <person name="Pati A."/>
            <person name="Chen A."/>
            <person name="Palaniappan K."/>
            <person name="Land M."/>
            <person name="Hauser L."/>
            <person name="Chang Y.J."/>
            <person name="Jeffries C.D."/>
            <person name="Chain P."/>
            <person name="Saunders E."/>
            <person name="Brettin T."/>
            <person name="Detter J.C."/>
            <person name="Goker M."/>
            <person name="Bristow J."/>
            <person name="Eisen J.A."/>
            <person name="Markowitz V."/>
            <person name="Hugenholtz P."/>
            <person name="Kyrpides N.C."/>
            <person name="Klenk H.P."/>
            <person name="Han C."/>
        </authorList>
    </citation>
    <scope>NUCLEOTIDE SEQUENCE [LARGE SCALE GENOMIC DNA]</scope>
    <source>
        <strain evidence="4">ATCC 49208 / DSM 771 / VKM B-1644</strain>
    </source>
</reference>
<name>C8VWF4_DESAS</name>
<dbReference type="PANTHER" id="PTHR12049">
    <property type="entry name" value="PROTEIN ARGININE METHYLTRANSFERASE NDUFAF7, MITOCHONDRIAL"/>
    <property type="match status" value="1"/>
</dbReference>
<dbReference type="eggNOG" id="COG1565">
    <property type="taxonomic scope" value="Bacteria"/>
</dbReference>
<dbReference type="EMBL" id="CP001720">
    <property type="protein sequence ID" value="ACV62506.1"/>
    <property type="molecule type" value="Genomic_DNA"/>
</dbReference>
<dbReference type="GO" id="GO:0035243">
    <property type="term" value="F:protein-arginine omega-N symmetric methyltransferase activity"/>
    <property type="evidence" value="ECO:0007669"/>
    <property type="project" value="TreeGrafter"/>
</dbReference>
<accession>C8VWF4</accession>
<dbReference type="InterPro" id="IPR029063">
    <property type="entry name" value="SAM-dependent_MTases_sf"/>
</dbReference>
<dbReference type="InterPro" id="IPR003788">
    <property type="entry name" value="NDUFAF7"/>
</dbReference>
<keyword evidence="1" id="KW-0489">Methyltransferase</keyword>
<organism evidence="3 4">
    <name type="scientific">Desulfofarcimen acetoxidans (strain ATCC 49208 / DSM 771 / KCTC 5769 / VKM B-1644 / 5575)</name>
    <name type="common">Desulfotomaculum acetoxidans</name>
    <dbReference type="NCBI Taxonomy" id="485916"/>
    <lineage>
        <taxon>Bacteria</taxon>
        <taxon>Bacillati</taxon>
        <taxon>Bacillota</taxon>
        <taxon>Clostridia</taxon>
        <taxon>Eubacteriales</taxon>
        <taxon>Peptococcaceae</taxon>
        <taxon>Desulfofarcimen</taxon>
    </lineage>
</organism>
<dbReference type="Gene3D" id="3.40.50.12710">
    <property type="match status" value="1"/>
</dbReference>
<dbReference type="SUPFAM" id="SSF53335">
    <property type="entry name" value="S-adenosyl-L-methionine-dependent methyltransferases"/>
    <property type="match status" value="1"/>
</dbReference>
<dbReference type="Proteomes" id="UP000002217">
    <property type="component" value="Chromosome"/>
</dbReference>
<keyword evidence="4" id="KW-1185">Reference proteome</keyword>
<dbReference type="GO" id="GO:0032259">
    <property type="term" value="P:methylation"/>
    <property type="evidence" value="ECO:0007669"/>
    <property type="project" value="UniProtKB-KW"/>
</dbReference>
<dbReference type="STRING" id="485916.Dtox_1649"/>
<dbReference type="InterPro" id="IPR038375">
    <property type="entry name" value="NDUFAF7_sf"/>
</dbReference>
<dbReference type="PANTHER" id="PTHR12049:SF7">
    <property type="entry name" value="PROTEIN ARGININE METHYLTRANSFERASE NDUFAF7, MITOCHONDRIAL"/>
    <property type="match status" value="1"/>
</dbReference>
<dbReference type="RefSeq" id="WP_015757217.1">
    <property type="nucleotide sequence ID" value="NC_013216.1"/>
</dbReference>
<dbReference type="Pfam" id="PF02636">
    <property type="entry name" value="Methyltransf_28"/>
    <property type="match status" value="1"/>
</dbReference>
<evidence type="ECO:0000256" key="1">
    <source>
        <dbReference type="ARBA" id="ARBA00022603"/>
    </source>
</evidence>
<evidence type="ECO:0000256" key="2">
    <source>
        <dbReference type="ARBA" id="ARBA00022679"/>
    </source>
</evidence>
<dbReference type="AlphaFoldDB" id="C8VWF4"/>
<keyword evidence="2" id="KW-0808">Transferase</keyword>